<dbReference type="InterPro" id="IPR036388">
    <property type="entry name" value="WH-like_DNA-bd_sf"/>
</dbReference>
<dbReference type="Gene3D" id="1.10.10.10">
    <property type="entry name" value="Winged helix-like DNA-binding domain superfamily/Winged helix DNA-binding domain"/>
    <property type="match status" value="1"/>
</dbReference>
<evidence type="ECO:0000256" key="3">
    <source>
        <dbReference type="ARBA" id="ARBA00023163"/>
    </source>
</evidence>
<organism evidence="5 6">
    <name type="scientific">Brevibacillus formosus</name>
    <dbReference type="NCBI Taxonomy" id="54913"/>
    <lineage>
        <taxon>Bacteria</taxon>
        <taxon>Bacillati</taxon>
        <taxon>Bacillota</taxon>
        <taxon>Bacilli</taxon>
        <taxon>Bacillales</taxon>
        <taxon>Paenibacillaceae</taxon>
        <taxon>Brevibacillus</taxon>
    </lineage>
</organism>
<evidence type="ECO:0000259" key="4">
    <source>
        <dbReference type="PROSITE" id="PS50043"/>
    </source>
</evidence>
<protein>
    <recommendedName>
        <fullName evidence="4">HTH luxR-type domain-containing protein</fullName>
    </recommendedName>
</protein>
<dbReference type="SUPFAM" id="SSF46894">
    <property type="entry name" value="C-terminal effector domain of the bipartite response regulators"/>
    <property type="match status" value="1"/>
</dbReference>
<dbReference type="PROSITE" id="PS50043">
    <property type="entry name" value="HTH_LUXR_2"/>
    <property type="match status" value="1"/>
</dbReference>
<dbReference type="Proteomes" id="UP000035218">
    <property type="component" value="Unassembled WGS sequence"/>
</dbReference>
<sequence>MMMPMITTKIFMQLIEKGLSNRDIAQQLFLALSTVKGHNRNIFDKLQVQRRTEAVARARH</sequence>
<dbReference type="PANTHER" id="PTHR44688:SF16">
    <property type="entry name" value="DNA-BINDING TRANSCRIPTIONAL ACTIVATOR DEVR_DOSR"/>
    <property type="match status" value="1"/>
</dbReference>
<evidence type="ECO:0000313" key="5">
    <source>
        <dbReference type="EMBL" id="KLH98378.1"/>
    </source>
</evidence>
<dbReference type="InterPro" id="IPR016032">
    <property type="entry name" value="Sig_transdc_resp-reg_C-effctor"/>
</dbReference>
<dbReference type="InterPro" id="IPR000792">
    <property type="entry name" value="Tscrpt_reg_LuxR_C"/>
</dbReference>
<feature type="domain" description="HTH luxR-type" evidence="4">
    <location>
        <begin position="1"/>
        <end position="60"/>
    </location>
</feature>
<dbReference type="EMBL" id="LDCN01000004">
    <property type="protein sequence ID" value="KLH98378.1"/>
    <property type="molecule type" value="Genomic_DNA"/>
</dbReference>
<gene>
    <name evidence="5" type="ORF">AA984_15340</name>
</gene>
<proteinExistence type="predicted"/>
<keyword evidence="3" id="KW-0804">Transcription</keyword>
<reference evidence="5 6" key="1">
    <citation type="submission" date="2015-05" db="EMBL/GenBank/DDBJ databases">
        <title>Genome sequencing project for genomic taxonomy and phylogenomics of Bacillus-like bacteria.</title>
        <authorList>
            <person name="Liu B."/>
            <person name="Wang J."/>
            <person name="Zhu Y."/>
            <person name="Liu G."/>
            <person name="Chen Q."/>
            <person name="Chen Z."/>
            <person name="Lan J."/>
            <person name="Che J."/>
            <person name="Ge C."/>
            <person name="Shi H."/>
            <person name="Pan Z."/>
            <person name="Liu X."/>
        </authorList>
    </citation>
    <scope>NUCLEOTIDE SEQUENCE [LARGE SCALE GENOMIC DNA]</scope>
    <source>
        <strain evidence="5 6">DSM 9885</strain>
    </source>
</reference>
<dbReference type="AlphaFoldDB" id="A0A837KLH1"/>
<dbReference type="CDD" id="cd06170">
    <property type="entry name" value="LuxR_C_like"/>
    <property type="match status" value="1"/>
</dbReference>
<accession>A0A837KLH1</accession>
<dbReference type="PANTHER" id="PTHR44688">
    <property type="entry name" value="DNA-BINDING TRANSCRIPTIONAL ACTIVATOR DEVR_DOSR"/>
    <property type="match status" value="1"/>
</dbReference>
<dbReference type="GO" id="GO:0006355">
    <property type="term" value="P:regulation of DNA-templated transcription"/>
    <property type="evidence" value="ECO:0007669"/>
    <property type="project" value="InterPro"/>
</dbReference>
<dbReference type="Pfam" id="PF00196">
    <property type="entry name" value="GerE"/>
    <property type="match status" value="1"/>
</dbReference>
<dbReference type="PROSITE" id="PS00622">
    <property type="entry name" value="HTH_LUXR_1"/>
    <property type="match status" value="1"/>
</dbReference>
<comment type="caution">
    <text evidence="5">The sequence shown here is derived from an EMBL/GenBank/DDBJ whole genome shotgun (WGS) entry which is preliminary data.</text>
</comment>
<evidence type="ECO:0000256" key="2">
    <source>
        <dbReference type="ARBA" id="ARBA00023125"/>
    </source>
</evidence>
<evidence type="ECO:0000256" key="1">
    <source>
        <dbReference type="ARBA" id="ARBA00023015"/>
    </source>
</evidence>
<keyword evidence="2" id="KW-0238">DNA-binding</keyword>
<dbReference type="SMART" id="SM00421">
    <property type="entry name" value="HTH_LUXR"/>
    <property type="match status" value="1"/>
</dbReference>
<evidence type="ECO:0000313" key="6">
    <source>
        <dbReference type="Proteomes" id="UP000035218"/>
    </source>
</evidence>
<name>A0A837KLH1_9BACL</name>
<dbReference type="GO" id="GO:0003677">
    <property type="term" value="F:DNA binding"/>
    <property type="evidence" value="ECO:0007669"/>
    <property type="project" value="UniProtKB-KW"/>
</dbReference>
<keyword evidence="1" id="KW-0805">Transcription regulation</keyword>
<dbReference type="PRINTS" id="PR00038">
    <property type="entry name" value="HTHLUXR"/>
</dbReference>